<name>A0A166QKF5_PSEFL</name>
<sequence>MIPLGTQNTLDPDAVAEPDIWTYFEKVAKQHFGDTATLDIRAIRDRIYFAVANTDTGVRILGAKVKNVVITEAVTVLTEDMLPACSVACPEEILANAPADCSEEVRIWRAGSAAYNEGLRQFSGPIKMNTVILTGADHKTAKGNRVRILIYKGGNKYQVLDAGEYCGKKISIERAALLKLCPTLVPDLDTLSPLRAPYGPDVVAAGKLLIGRNALGFNSLVGRVATASDIMASYQRPARKYRFV</sequence>
<dbReference type="AlphaFoldDB" id="A0A166QKF5"/>
<accession>A0A166QKF5</accession>
<proteinExistence type="predicted"/>
<reference evidence="2" key="1">
    <citation type="submission" date="2016-03" db="EMBL/GenBank/DDBJ databases">
        <authorList>
            <person name="Ray J."/>
            <person name="Price M."/>
            <person name="Deutschbauer A."/>
        </authorList>
    </citation>
    <scope>NUCLEOTIDE SEQUENCE [LARGE SCALE GENOMIC DNA]</scope>
    <source>
        <strain evidence="2">FW300-N1B4</strain>
    </source>
</reference>
<gene>
    <name evidence="1" type="ORF">A1D17_02450</name>
</gene>
<reference evidence="1 2" key="2">
    <citation type="journal article" date="2018" name="Nature">
        <title>Mutant phenotypes for thousands of bacterial genes of unknown function.</title>
        <authorList>
            <person name="Price M.N."/>
            <person name="Wetmore K.M."/>
            <person name="Waters R.J."/>
            <person name="Callaghan M."/>
            <person name="Ray J."/>
            <person name="Liu H."/>
            <person name="Kuehl J.V."/>
            <person name="Melnyk R.A."/>
            <person name="Lamson J.S."/>
            <person name="Suh Y."/>
            <person name="Carlson H.K."/>
            <person name="Esquivel Z."/>
            <person name="Sadeeshkumar H."/>
            <person name="Chakraborty R."/>
            <person name="Zane G.M."/>
            <person name="Rubin B.E."/>
            <person name="Wall J.D."/>
            <person name="Visel A."/>
            <person name="Bristow J."/>
            <person name="Blow M.J."/>
            <person name="Arkin A.P."/>
            <person name="Deutschbauer A.M."/>
        </authorList>
    </citation>
    <scope>NUCLEOTIDE SEQUENCE [LARGE SCALE GENOMIC DNA]</scope>
    <source>
        <strain evidence="1 2">FW300-N1B4</strain>
    </source>
</reference>
<protein>
    <submittedName>
        <fullName evidence="1">Uncharacterized protein</fullName>
    </submittedName>
</protein>
<comment type="caution">
    <text evidence="1">The sequence shown here is derived from an EMBL/GenBank/DDBJ whole genome shotgun (WGS) entry which is preliminary data.</text>
</comment>
<evidence type="ECO:0000313" key="1">
    <source>
        <dbReference type="EMBL" id="KZN20419.1"/>
    </source>
</evidence>
<dbReference type="Proteomes" id="UP000076489">
    <property type="component" value="Unassembled WGS sequence"/>
</dbReference>
<organism evidence="1 2">
    <name type="scientific">Pseudomonas fluorescens</name>
    <dbReference type="NCBI Taxonomy" id="294"/>
    <lineage>
        <taxon>Bacteria</taxon>
        <taxon>Pseudomonadati</taxon>
        <taxon>Pseudomonadota</taxon>
        <taxon>Gammaproteobacteria</taxon>
        <taxon>Pseudomonadales</taxon>
        <taxon>Pseudomonadaceae</taxon>
        <taxon>Pseudomonas</taxon>
    </lineage>
</organism>
<dbReference type="RefSeq" id="WP_063340464.1">
    <property type="nucleotide sequence ID" value="NZ_LUKJ01000002.1"/>
</dbReference>
<evidence type="ECO:0000313" key="2">
    <source>
        <dbReference type="Proteomes" id="UP000076489"/>
    </source>
</evidence>
<dbReference type="EMBL" id="LUKJ01000002">
    <property type="protein sequence ID" value="KZN20419.1"/>
    <property type="molecule type" value="Genomic_DNA"/>
</dbReference>